<dbReference type="GO" id="GO:0006508">
    <property type="term" value="P:proteolysis"/>
    <property type="evidence" value="ECO:0007669"/>
    <property type="project" value="UniProtKB-KW"/>
</dbReference>
<reference evidence="5 6" key="1">
    <citation type="journal article" date="2023" name="Nat. Commun.">
        <title>Origin of minicircular mitochondrial genomes in red algae.</title>
        <authorList>
            <person name="Lee Y."/>
            <person name="Cho C.H."/>
            <person name="Lee Y.M."/>
            <person name="Park S.I."/>
            <person name="Yang J.H."/>
            <person name="West J.A."/>
            <person name="Bhattacharya D."/>
            <person name="Yoon H.S."/>
        </authorList>
    </citation>
    <scope>NUCLEOTIDE SEQUENCE [LARGE SCALE GENOMIC DNA]</scope>
    <source>
        <strain evidence="5 6">CCMP1338</strain>
        <tissue evidence="5">Whole cell</tissue>
    </source>
</reference>
<dbReference type="SUPFAM" id="SSF53187">
    <property type="entry name" value="Zn-dependent exopeptidases"/>
    <property type="match status" value="1"/>
</dbReference>
<evidence type="ECO:0000256" key="1">
    <source>
        <dbReference type="ARBA" id="ARBA00022670"/>
    </source>
</evidence>
<dbReference type="GO" id="GO:0008233">
    <property type="term" value="F:peptidase activity"/>
    <property type="evidence" value="ECO:0007669"/>
    <property type="project" value="UniProtKB-KW"/>
</dbReference>
<dbReference type="PANTHER" id="PTHR43270">
    <property type="entry name" value="BETA-ALA-HIS DIPEPTIDASE"/>
    <property type="match status" value="1"/>
</dbReference>
<dbReference type="Pfam" id="PF01546">
    <property type="entry name" value="Peptidase_M20"/>
    <property type="match status" value="1"/>
</dbReference>
<feature type="domain" description="Peptidase M20 dimerisation" evidence="4">
    <location>
        <begin position="215"/>
        <end position="370"/>
    </location>
</feature>
<gene>
    <name evidence="5" type="ORF">NDN08_004598</name>
</gene>
<keyword evidence="6" id="KW-1185">Reference proteome</keyword>
<accession>A0AAV8UQR7</accession>
<evidence type="ECO:0000256" key="3">
    <source>
        <dbReference type="ARBA" id="ARBA00022801"/>
    </source>
</evidence>
<dbReference type="Gene3D" id="3.40.630.10">
    <property type="entry name" value="Zn peptidases"/>
    <property type="match status" value="1"/>
</dbReference>
<keyword evidence="3" id="KW-0378">Hydrolase</keyword>
<evidence type="ECO:0000313" key="5">
    <source>
        <dbReference type="EMBL" id="KAJ8903492.1"/>
    </source>
</evidence>
<sequence length="479" mass="51807">MAVNGVASLEAVLHALEQGERELVGHLREAVAIESVSNDPERYPECVMMSKYLVERIQALGGQAKARSDTGTTDGPGGSRVPVSPIILATFGNDASKKTVCAYGHYDVMPAALSEGWDSPPFVLEETEELFHGRGTSDDKGPTLCWLAVIDAYNKAGVEMPVNLKLCFEGREEAGSDGLEELIGLEMRSEGFFHDVDFIVISDSGSLGAKPCVTYGLRGIAEFEFSVSGPADNLHSGVYGGVAREPMTDLIKVLSSLTDEKGNLDVPDLNAMVAPVSEEERRLYEDIEFDPVAWAKASKIPGVNGEMTKENVLMRKWRFPTLSVHGIKASSDYKATCIPATCTARFSIRTVPKMEPKAVERAVEKHLKDAFDTLDSCNQFTIDDVLVSDCFLGDVNDNNYSAARRANKAVYGSEPEFIREGGSVPIAISLANITRKSVCLLPICGPADNIHGPNESMLKKNLFQGAKVMAAYLVEIASA</sequence>
<dbReference type="InterPro" id="IPR051458">
    <property type="entry name" value="Cyt/Met_Dipeptidase"/>
</dbReference>
<dbReference type="InterPro" id="IPR002933">
    <property type="entry name" value="Peptidase_M20"/>
</dbReference>
<organism evidence="5 6">
    <name type="scientific">Rhodosorus marinus</name>
    <dbReference type="NCBI Taxonomy" id="101924"/>
    <lineage>
        <taxon>Eukaryota</taxon>
        <taxon>Rhodophyta</taxon>
        <taxon>Stylonematophyceae</taxon>
        <taxon>Stylonematales</taxon>
        <taxon>Stylonemataceae</taxon>
        <taxon>Rhodosorus</taxon>
    </lineage>
</organism>
<name>A0AAV8UQR7_9RHOD</name>
<comment type="caution">
    <text evidence="5">The sequence shown here is derived from an EMBL/GenBank/DDBJ whole genome shotgun (WGS) entry which is preliminary data.</text>
</comment>
<dbReference type="InterPro" id="IPR011650">
    <property type="entry name" value="Peptidase_M20_dimer"/>
</dbReference>
<evidence type="ECO:0000259" key="4">
    <source>
        <dbReference type="Pfam" id="PF07687"/>
    </source>
</evidence>
<dbReference type="PANTHER" id="PTHR43270:SF4">
    <property type="entry name" value="CARNOSINE DIPEPTIDASE 2, ISOFORM A"/>
    <property type="match status" value="1"/>
</dbReference>
<dbReference type="Gene3D" id="3.30.70.360">
    <property type="match status" value="1"/>
</dbReference>
<dbReference type="Proteomes" id="UP001157974">
    <property type="component" value="Unassembled WGS sequence"/>
</dbReference>
<dbReference type="Pfam" id="PF07687">
    <property type="entry name" value="M20_dimer"/>
    <property type="match status" value="1"/>
</dbReference>
<evidence type="ECO:0000313" key="6">
    <source>
        <dbReference type="Proteomes" id="UP001157974"/>
    </source>
</evidence>
<evidence type="ECO:0000256" key="2">
    <source>
        <dbReference type="ARBA" id="ARBA00022723"/>
    </source>
</evidence>
<dbReference type="AlphaFoldDB" id="A0AAV8UQR7"/>
<keyword evidence="2" id="KW-0479">Metal-binding</keyword>
<keyword evidence="1" id="KW-0645">Protease</keyword>
<dbReference type="GO" id="GO:0046872">
    <property type="term" value="F:metal ion binding"/>
    <property type="evidence" value="ECO:0007669"/>
    <property type="project" value="UniProtKB-KW"/>
</dbReference>
<proteinExistence type="predicted"/>
<protein>
    <recommendedName>
        <fullName evidence="4">Peptidase M20 dimerisation domain-containing protein</fullName>
    </recommendedName>
</protein>
<dbReference type="EMBL" id="JAMWBK010000007">
    <property type="protein sequence ID" value="KAJ8903492.1"/>
    <property type="molecule type" value="Genomic_DNA"/>
</dbReference>